<proteinExistence type="predicted"/>
<accession>A0A1V1P7H9</accession>
<dbReference type="GO" id="GO:0000166">
    <property type="term" value="F:nucleotide binding"/>
    <property type="evidence" value="ECO:0007669"/>
    <property type="project" value="UniProtKB-KW"/>
</dbReference>
<dbReference type="GO" id="GO:0051607">
    <property type="term" value="P:defense response to virus"/>
    <property type="evidence" value="ECO:0007669"/>
    <property type="project" value="UniProtKB-KW"/>
</dbReference>
<name>A0A1V1P7H9_9BACT</name>
<dbReference type="EMBL" id="ATBP01000382">
    <property type="protein sequence ID" value="ETR70706.1"/>
    <property type="molecule type" value="Genomic_DNA"/>
</dbReference>
<dbReference type="InterPro" id="IPR000160">
    <property type="entry name" value="GGDEF_dom"/>
</dbReference>
<dbReference type="InterPro" id="IPR054767">
    <property type="entry name" value="Cas10-Cmr2_palm2"/>
</dbReference>
<keyword evidence="2" id="KW-0051">Antiviral defense</keyword>
<sequence length="617" mass="70966">MKKYLVILQFGPVKDFIQTARRTDDYWAGSFLLSYAVGKAIVCLEQKGADIVFPDPEGNPLIKAARNDFKYYDNDSLNPSLPNRLGFCFSAETNLVLKEELNQIVQQLRDDIVSFFKDIEQIFSKKIFSGIFLVESAESQMNDLFEVYYAFTEMDSHDEGKAISETERRLAARKNIRDFIPFEQKGFKCTLCGVREPVRRKSALLVDIKRDWALINREYPFKFKLNEMLCAICTGKRLLRNVRFKMGKIPSTTTVAVSAWLSDIVTKVKNQEEKLGLHAENLRLKFLNEHIEKGASVPTNANVNHWLFNIEGDYFIDDVYDRLEKEAKDEKNADKRKALEDARKQLNKFIKDLSLDAPPKYYTIISFDGDNMGDYRKQLQLSEEHKQFSKKLAGFTQKVYQLIHQSDYHGYVIYSGGDEGVLLVPLSETLAVMDRLRKTFLAETGLTLSVGAAIVHHHAPLGEGLKAANEALDRAKLVKNSIDETSKNAFAFNLRKRSGAHMICHFPWEVKIDTESVNIIDYLLKWHDAYDQKLTRRWFFQVYKELPLFRESAEQSLFVNTLYQILPRHVPSDKKSMALSLAKETSDIMFSHDAANNIENLLLLLYIPIYLYNGGQD</sequence>
<feature type="domain" description="GGDEF" evidence="4">
    <location>
        <begin position="360"/>
        <end position="487"/>
    </location>
</feature>
<dbReference type="Pfam" id="PF22335">
    <property type="entry name" value="Cas10-Cmr2_palm2"/>
    <property type="match status" value="1"/>
</dbReference>
<dbReference type="Proteomes" id="UP000189670">
    <property type="component" value="Unassembled WGS sequence"/>
</dbReference>
<dbReference type="InterPro" id="IPR013407">
    <property type="entry name" value="CRISPR-assoc_prot_Cmr2"/>
</dbReference>
<dbReference type="PROSITE" id="PS50887">
    <property type="entry name" value="GGDEF"/>
    <property type="match status" value="1"/>
</dbReference>
<evidence type="ECO:0000256" key="2">
    <source>
        <dbReference type="ARBA" id="ARBA00023118"/>
    </source>
</evidence>
<evidence type="ECO:0000313" key="6">
    <source>
        <dbReference type="Proteomes" id="UP000189670"/>
    </source>
</evidence>
<evidence type="ECO:0000256" key="1">
    <source>
        <dbReference type="ARBA" id="ARBA00022741"/>
    </source>
</evidence>
<dbReference type="InterPro" id="IPR043128">
    <property type="entry name" value="Rev_trsase/Diguanyl_cyclase"/>
</dbReference>
<comment type="caution">
    <text evidence="5">The sequence shown here is derived from an EMBL/GenBank/DDBJ whole genome shotgun (WGS) entry which is preliminary data.</text>
</comment>
<dbReference type="Gene3D" id="3.30.70.2220">
    <property type="entry name" value="CRISPR-Cas system, Cmr2 subunit, D1 domain, cysteine cluster"/>
    <property type="match status" value="1"/>
</dbReference>
<dbReference type="InterPro" id="IPR038242">
    <property type="entry name" value="Cmr2_N"/>
</dbReference>
<evidence type="ECO:0000259" key="4">
    <source>
        <dbReference type="PROSITE" id="PS50887"/>
    </source>
</evidence>
<dbReference type="Gene3D" id="3.30.70.270">
    <property type="match status" value="1"/>
</dbReference>
<evidence type="ECO:0000313" key="5">
    <source>
        <dbReference type="EMBL" id="ETR70706.1"/>
    </source>
</evidence>
<dbReference type="NCBIfam" id="TIGR02577">
    <property type="entry name" value="cas_TM1794_Cmr2"/>
    <property type="match status" value="1"/>
</dbReference>
<dbReference type="AlphaFoldDB" id="A0A1V1P7H9"/>
<dbReference type="Pfam" id="PF12469">
    <property type="entry name" value="Cmr2_N"/>
    <property type="match status" value="1"/>
</dbReference>
<feature type="coiled-coil region" evidence="3">
    <location>
        <begin position="325"/>
        <end position="352"/>
    </location>
</feature>
<dbReference type="InterPro" id="IPR024615">
    <property type="entry name" value="CRISPR-assoc_Cmr2_N"/>
</dbReference>
<keyword evidence="3" id="KW-0175">Coiled coil</keyword>
<gene>
    <name evidence="5" type="ORF">OMM_03042</name>
</gene>
<keyword evidence="1" id="KW-0547">Nucleotide-binding</keyword>
<evidence type="ECO:0000256" key="3">
    <source>
        <dbReference type="SAM" id="Coils"/>
    </source>
</evidence>
<organism evidence="5 6">
    <name type="scientific">Candidatus Magnetoglobus multicellularis str. Araruama</name>
    <dbReference type="NCBI Taxonomy" id="890399"/>
    <lineage>
        <taxon>Bacteria</taxon>
        <taxon>Pseudomonadati</taxon>
        <taxon>Thermodesulfobacteriota</taxon>
        <taxon>Desulfobacteria</taxon>
        <taxon>Desulfobacterales</taxon>
        <taxon>Desulfobacteraceae</taxon>
        <taxon>Candidatus Magnetoglobus</taxon>
    </lineage>
</organism>
<reference evidence="6" key="1">
    <citation type="submission" date="2012-11" db="EMBL/GenBank/DDBJ databases">
        <authorList>
            <person name="Lucero-Rivera Y.E."/>
            <person name="Tovar-Ramirez D."/>
        </authorList>
    </citation>
    <scope>NUCLEOTIDE SEQUENCE [LARGE SCALE GENOMIC DNA]</scope>
    <source>
        <strain evidence="6">Araruama</strain>
    </source>
</reference>
<protein>
    <submittedName>
        <fullName evidence="5">CRISPR-associated protein, Crm2 family</fullName>
    </submittedName>
</protein>